<evidence type="ECO:0000313" key="3">
    <source>
        <dbReference type="Proteomes" id="UP000007881"/>
    </source>
</evidence>
<dbReference type="STRING" id="1142394.PSMK_28710"/>
<dbReference type="HOGENOM" id="CLU_3064601_0_0_0"/>
<accession>I0IIE2</accession>
<dbReference type="RefSeq" id="WP_014438240.1">
    <property type="nucleotide sequence ID" value="NC_017080.1"/>
</dbReference>
<gene>
    <name evidence="2" type="ordered locus">PSMK_28710</name>
</gene>
<dbReference type="AlphaFoldDB" id="I0IIE2"/>
<keyword evidence="1" id="KW-1133">Transmembrane helix</keyword>
<dbReference type="KEGG" id="phm:PSMK_28710"/>
<keyword evidence="1" id="KW-0472">Membrane</keyword>
<name>I0IIE2_PHYMF</name>
<sequence>MERYLFLIVLTPCLLPVLGLVLLALAALWRTLQDDRRRRKALDSADRGPHGSE</sequence>
<keyword evidence="1" id="KW-0812">Transmembrane</keyword>
<proteinExistence type="predicted"/>
<evidence type="ECO:0000313" key="2">
    <source>
        <dbReference type="EMBL" id="BAM05030.1"/>
    </source>
</evidence>
<feature type="transmembrane region" description="Helical" evidence="1">
    <location>
        <begin position="6"/>
        <end position="29"/>
    </location>
</feature>
<protein>
    <submittedName>
        <fullName evidence="2">Uncharacterized protein</fullName>
    </submittedName>
</protein>
<keyword evidence="3" id="KW-1185">Reference proteome</keyword>
<dbReference type="EMBL" id="AP012338">
    <property type="protein sequence ID" value="BAM05030.1"/>
    <property type="molecule type" value="Genomic_DNA"/>
</dbReference>
<organism evidence="2 3">
    <name type="scientific">Phycisphaera mikurensis (strain NBRC 102666 / KCTC 22515 / FYK2301M01)</name>
    <dbReference type="NCBI Taxonomy" id="1142394"/>
    <lineage>
        <taxon>Bacteria</taxon>
        <taxon>Pseudomonadati</taxon>
        <taxon>Planctomycetota</taxon>
        <taxon>Phycisphaerae</taxon>
        <taxon>Phycisphaerales</taxon>
        <taxon>Phycisphaeraceae</taxon>
        <taxon>Phycisphaera</taxon>
    </lineage>
</organism>
<dbReference type="Proteomes" id="UP000007881">
    <property type="component" value="Chromosome"/>
</dbReference>
<reference evidence="2 3" key="1">
    <citation type="submission" date="2012-02" db="EMBL/GenBank/DDBJ databases">
        <title>Complete genome sequence of Phycisphaera mikurensis NBRC 102666.</title>
        <authorList>
            <person name="Ankai A."/>
            <person name="Hosoyama A."/>
            <person name="Terui Y."/>
            <person name="Sekine M."/>
            <person name="Fukai R."/>
            <person name="Kato Y."/>
            <person name="Nakamura S."/>
            <person name="Yamada-Narita S."/>
            <person name="Kawakoshi A."/>
            <person name="Fukunaga Y."/>
            <person name="Yamazaki S."/>
            <person name="Fujita N."/>
        </authorList>
    </citation>
    <scope>NUCLEOTIDE SEQUENCE [LARGE SCALE GENOMIC DNA]</scope>
    <source>
        <strain evidence="3">NBRC 102666 / KCTC 22515 / FYK2301M01</strain>
    </source>
</reference>
<evidence type="ECO:0000256" key="1">
    <source>
        <dbReference type="SAM" id="Phobius"/>
    </source>
</evidence>